<evidence type="ECO:0000256" key="1">
    <source>
        <dbReference type="ARBA" id="ARBA00023015"/>
    </source>
</evidence>
<dbReference type="PANTHER" id="PTHR43436">
    <property type="entry name" value="ARAC-FAMILY TRANSCRIPTIONAL REGULATOR"/>
    <property type="match status" value="1"/>
</dbReference>
<dbReference type="AlphaFoldDB" id="A0A3R9S140"/>
<organism evidence="5 6">
    <name type="scientific">Acinetobacter lactucae</name>
    <dbReference type="NCBI Taxonomy" id="1785128"/>
    <lineage>
        <taxon>Bacteria</taxon>
        <taxon>Pseudomonadati</taxon>
        <taxon>Pseudomonadota</taxon>
        <taxon>Gammaproteobacteria</taxon>
        <taxon>Moraxellales</taxon>
        <taxon>Moraxellaceae</taxon>
        <taxon>Acinetobacter</taxon>
        <taxon>Acinetobacter calcoaceticus/baumannii complex</taxon>
    </lineage>
</organism>
<dbReference type="SUPFAM" id="SSF46689">
    <property type="entry name" value="Homeodomain-like"/>
    <property type="match status" value="2"/>
</dbReference>
<dbReference type="EMBL" id="RFES01000003">
    <property type="protein sequence ID" value="RSO58825.1"/>
    <property type="molecule type" value="Genomic_DNA"/>
</dbReference>
<evidence type="ECO:0000259" key="4">
    <source>
        <dbReference type="PROSITE" id="PS01124"/>
    </source>
</evidence>
<keyword evidence="3" id="KW-0804">Transcription</keyword>
<dbReference type="PANTHER" id="PTHR43436:SF2">
    <property type="entry name" value="ARAC_XYLS FAMILY TRANSCRIPTIONAL REGULATOR"/>
    <property type="match status" value="1"/>
</dbReference>
<dbReference type="InterPro" id="IPR009057">
    <property type="entry name" value="Homeodomain-like_sf"/>
</dbReference>
<proteinExistence type="predicted"/>
<dbReference type="Pfam" id="PF12833">
    <property type="entry name" value="HTH_18"/>
    <property type="match status" value="1"/>
</dbReference>
<evidence type="ECO:0000313" key="5">
    <source>
        <dbReference type="EMBL" id="RSO58825.1"/>
    </source>
</evidence>
<evidence type="ECO:0000256" key="3">
    <source>
        <dbReference type="ARBA" id="ARBA00023163"/>
    </source>
</evidence>
<dbReference type="PROSITE" id="PS01124">
    <property type="entry name" value="HTH_ARAC_FAMILY_2"/>
    <property type="match status" value="1"/>
</dbReference>
<evidence type="ECO:0000256" key="2">
    <source>
        <dbReference type="ARBA" id="ARBA00023125"/>
    </source>
</evidence>
<dbReference type="Pfam" id="PF06719">
    <property type="entry name" value="AraC_N"/>
    <property type="match status" value="1"/>
</dbReference>
<dbReference type="SMART" id="SM00342">
    <property type="entry name" value="HTH_ARAC"/>
    <property type="match status" value="1"/>
</dbReference>
<sequence length="296" mass="33892">MSKIQDLIDVFKNLVKYEGIHSTLIEGIELMRLDHNLSPISVLQEPALVFMLQGQKRSYLGGEVFSFQQGQCLIVSVSLPFDCDTVASIEEPMLAIRMNLDADMVNELVNKAYFEHFDIKPLTTGMCVIEYDNEITEILMRILKLLSKQKKQDVLILGHQIKRELLYHVLQHSGADAIKGLIIKGNLRPIYKICDFLQNHYHEKITVDELAYQANMSISAFHKSFKKVTQLSPLQYLKVIRLHKAKQLLVSNQVNISEISSLVGYQNASQFSREFKKYFGVPPKKFEFVGDPNNDN</sequence>
<feature type="domain" description="HTH araC/xylS-type" evidence="4">
    <location>
        <begin position="191"/>
        <end position="289"/>
    </location>
</feature>
<dbReference type="InterPro" id="IPR009594">
    <property type="entry name" value="Tscrpt_reg_HTH_AraC_N"/>
</dbReference>
<dbReference type="InterPro" id="IPR020449">
    <property type="entry name" value="Tscrpt_reg_AraC-type_HTH"/>
</dbReference>
<dbReference type="PRINTS" id="PR00032">
    <property type="entry name" value="HTHARAC"/>
</dbReference>
<gene>
    <name evidence="5" type="ORF">EA756_06475</name>
</gene>
<dbReference type="InterPro" id="IPR018062">
    <property type="entry name" value="HTH_AraC-typ_CS"/>
</dbReference>
<name>A0A3R9S140_9GAMM</name>
<protein>
    <submittedName>
        <fullName evidence="5">AraC family transcriptional regulator</fullName>
    </submittedName>
</protein>
<keyword evidence="1" id="KW-0805">Transcription regulation</keyword>
<dbReference type="Gene3D" id="1.10.10.60">
    <property type="entry name" value="Homeodomain-like"/>
    <property type="match status" value="2"/>
</dbReference>
<dbReference type="RefSeq" id="WP_125698577.1">
    <property type="nucleotide sequence ID" value="NZ_RFES01000003.1"/>
</dbReference>
<comment type="caution">
    <text evidence="5">The sequence shown here is derived from an EMBL/GenBank/DDBJ whole genome shotgun (WGS) entry which is preliminary data.</text>
</comment>
<dbReference type="GO" id="GO:0003700">
    <property type="term" value="F:DNA-binding transcription factor activity"/>
    <property type="evidence" value="ECO:0007669"/>
    <property type="project" value="InterPro"/>
</dbReference>
<keyword evidence="2" id="KW-0238">DNA-binding</keyword>
<dbReference type="Proteomes" id="UP000276905">
    <property type="component" value="Unassembled WGS sequence"/>
</dbReference>
<accession>A0A3R9S140</accession>
<dbReference type="PROSITE" id="PS00041">
    <property type="entry name" value="HTH_ARAC_FAMILY_1"/>
    <property type="match status" value="1"/>
</dbReference>
<dbReference type="GO" id="GO:0043565">
    <property type="term" value="F:sequence-specific DNA binding"/>
    <property type="evidence" value="ECO:0007669"/>
    <property type="project" value="InterPro"/>
</dbReference>
<reference evidence="5 6" key="1">
    <citation type="submission" date="2018-10" db="EMBL/GenBank/DDBJ databases">
        <title>GWAS and RNA-Seq identify cryptic mechanisms of antimicrobial resistance in Acinetobacter baumannii.</title>
        <authorList>
            <person name="Sahl J.W."/>
        </authorList>
    </citation>
    <scope>NUCLEOTIDE SEQUENCE [LARGE SCALE GENOMIC DNA]</scope>
    <source>
        <strain evidence="5 6">TG41018</strain>
    </source>
</reference>
<evidence type="ECO:0000313" key="6">
    <source>
        <dbReference type="Proteomes" id="UP000276905"/>
    </source>
</evidence>
<dbReference type="InterPro" id="IPR018060">
    <property type="entry name" value="HTH_AraC"/>
</dbReference>